<dbReference type="Gene3D" id="3.60.20.40">
    <property type="match status" value="1"/>
</dbReference>
<dbReference type="Proteomes" id="UP000251123">
    <property type="component" value="Unassembled WGS sequence"/>
</dbReference>
<dbReference type="InterPro" id="IPR043138">
    <property type="entry name" value="GGT_lsub"/>
</dbReference>
<dbReference type="InterPro" id="IPR052896">
    <property type="entry name" value="GGT-like_enzyme"/>
</dbReference>
<evidence type="ECO:0000313" key="2">
    <source>
        <dbReference type="Proteomes" id="UP000251123"/>
    </source>
</evidence>
<dbReference type="Gene3D" id="1.10.246.130">
    <property type="match status" value="1"/>
</dbReference>
<dbReference type="AlphaFoldDB" id="A0A2X1QHB1"/>
<reference evidence="1 2" key="1">
    <citation type="submission" date="2018-06" db="EMBL/GenBank/DDBJ databases">
        <authorList>
            <consortium name="Pathogen Informatics"/>
            <person name="Doyle S."/>
        </authorList>
    </citation>
    <scope>NUCLEOTIDE SEQUENCE [LARGE SCALE GENOMIC DNA]</scope>
    <source>
        <strain evidence="1 2">NCTC9601</strain>
    </source>
</reference>
<dbReference type="PANTHER" id="PTHR43881:SF5">
    <property type="entry name" value="GAMMA-GLUTAMYLTRANSPEPTIDASE"/>
    <property type="match status" value="1"/>
</dbReference>
<dbReference type="PRINTS" id="PR01210">
    <property type="entry name" value="GGTRANSPTASE"/>
</dbReference>
<keyword evidence="1" id="KW-0012">Acyltransferase</keyword>
<dbReference type="InterPro" id="IPR029055">
    <property type="entry name" value="Ntn_hydrolases_N"/>
</dbReference>
<proteinExistence type="predicted"/>
<dbReference type="Pfam" id="PF01019">
    <property type="entry name" value="G_glu_transpept"/>
    <property type="match status" value="2"/>
</dbReference>
<keyword evidence="1" id="KW-0808">Transferase</keyword>
<accession>A0A2X1QHB1</accession>
<protein>
    <submittedName>
        <fullName evidence="1">Gamma-glutamyltranspeptidase</fullName>
        <ecNumber evidence="1">2.3.2.2</ecNumber>
    </submittedName>
</protein>
<gene>
    <name evidence="1" type="primary">ywrD</name>
    <name evidence="1" type="ORF">NCTC9601_02866</name>
</gene>
<dbReference type="InterPro" id="IPR043137">
    <property type="entry name" value="GGT_ssub_C"/>
</dbReference>
<name>A0A2X1QHB1_KLEPN</name>
<sequence length="529" mass="55964">MHSSNVSTHGMAVAPHHLASQSALAILREGGSAIEAMVAAAAAIAVVYPHMNGLGGDGFWLIVPPEGDPIAIDASGAAGSLATLEAYAGQRHIPHRGPAGRADRRRHRQRLGRGACVFHGLNRPRAAGGPPAGRCRLGYAEDGIPVTASQAHATASKLEELRHQPGFSETWLVAGEAPRPGSRFRQPALAGTLRMLASDGLDSFYRGPLAERLAQGMAALGMPITLGDLQAHRARRPGPLTLQHQQGTLWNLAPPTQGLVSLAILGITDRLNMADADDAQTVHRIVEATKRAFALRDAHITDPRHLDVDVQALLTPEALQPLADSIDDASASPWGRGKGPGDTVWMGVVDDSGLAVSFIQSIYHEFGSGVVLPDTGIVWQNRGAAFSLDPQHLLALAPGKQPFHTLNPAAARLNDGRVMVYGSMGGDGQPQTQAALFTRYILQGVPLQESISRPRWLLGRTWGQSSDSLKLEGRFPPACIARLRELGHDVEVLADFSEAMGHAGAIVRHPNGLLEGATDPRSNGAAAGY</sequence>
<dbReference type="EC" id="2.3.2.2" evidence="1"/>
<dbReference type="GO" id="GO:0103068">
    <property type="term" value="F:leukotriene C4 gamma-glutamyl transferase activity"/>
    <property type="evidence" value="ECO:0007669"/>
    <property type="project" value="UniProtKB-EC"/>
</dbReference>
<dbReference type="EMBL" id="UASN01000020">
    <property type="protein sequence ID" value="SPX55685.1"/>
    <property type="molecule type" value="Genomic_DNA"/>
</dbReference>
<dbReference type="SUPFAM" id="SSF56235">
    <property type="entry name" value="N-terminal nucleophile aminohydrolases (Ntn hydrolases)"/>
    <property type="match status" value="1"/>
</dbReference>
<organism evidence="1 2">
    <name type="scientific">Klebsiella pneumoniae</name>
    <dbReference type="NCBI Taxonomy" id="573"/>
    <lineage>
        <taxon>Bacteria</taxon>
        <taxon>Pseudomonadati</taxon>
        <taxon>Pseudomonadota</taxon>
        <taxon>Gammaproteobacteria</taxon>
        <taxon>Enterobacterales</taxon>
        <taxon>Enterobacteriaceae</taxon>
        <taxon>Klebsiella/Raoultella group</taxon>
        <taxon>Klebsiella</taxon>
        <taxon>Klebsiella pneumoniae complex</taxon>
    </lineage>
</organism>
<evidence type="ECO:0000313" key="1">
    <source>
        <dbReference type="EMBL" id="SPX55685.1"/>
    </source>
</evidence>
<dbReference type="PANTHER" id="PTHR43881">
    <property type="entry name" value="GAMMA-GLUTAMYLTRANSPEPTIDASE (AFU_ORTHOLOGUE AFUA_4G13580)"/>
    <property type="match status" value="1"/>
</dbReference>